<dbReference type="SMART" id="SM00432">
    <property type="entry name" value="MADS"/>
    <property type="match status" value="1"/>
</dbReference>
<dbReference type="Gene3D" id="3.40.1810.10">
    <property type="entry name" value="Transcription factor, MADS-box"/>
    <property type="match status" value="1"/>
</dbReference>
<dbReference type="InterPro" id="IPR002100">
    <property type="entry name" value="TF_MADSbox"/>
</dbReference>
<dbReference type="PANTHER" id="PTHR48019">
    <property type="entry name" value="SERUM RESPONSE FACTOR HOMOLOG"/>
    <property type="match status" value="1"/>
</dbReference>
<proteinExistence type="predicted"/>
<evidence type="ECO:0008006" key="10">
    <source>
        <dbReference type="Google" id="ProtNLM"/>
    </source>
</evidence>
<dbReference type="PRINTS" id="PR00404">
    <property type="entry name" value="MADSDOMAIN"/>
</dbReference>
<evidence type="ECO:0000259" key="7">
    <source>
        <dbReference type="PROSITE" id="PS51297"/>
    </source>
</evidence>
<dbReference type="Pfam" id="PF00319">
    <property type="entry name" value="SRF-TF"/>
    <property type="match status" value="1"/>
</dbReference>
<sequence length="182" mass="21039">MARGKVQMKRIENPVHRQVTFCKRRGGLLKKAKELTLQGLVERYMKSSQGDELGESETHEAMIPNVSFKQESEEEIPMLKNEIQLLEKGLRYIFGGVTGTMTLGDLFVLEKHLDLWIHHVRATKMQIMFQEIQMMKNKEEILKTANECLRGKMEEEDRSFSLPPDIAGVPYPLTIPTDIFQF</sequence>
<evidence type="ECO:0000256" key="2">
    <source>
        <dbReference type="ARBA" id="ARBA00023015"/>
    </source>
</evidence>
<dbReference type="Pfam" id="PF01486">
    <property type="entry name" value="K-box"/>
    <property type="match status" value="1"/>
</dbReference>
<protein>
    <recommendedName>
        <fullName evidence="10">Agamous-like MADS-box protein AGL12</fullName>
    </recommendedName>
</protein>
<dbReference type="PROSITE" id="PS50066">
    <property type="entry name" value="MADS_BOX_2"/>
    <property type="match status" value="1"/>
</dbReference>
<dbReference type="PROSITE" id="PS51297">
    <property type="entry name" value="K_BOX"/>
    <property type="match status" value="1"/>
</dbReference>
<dbReference type="GO" id="GO:0046983">
    <property type="term" value="F:protein dimerization activity"/>
    <property type="evidence" value="ECO:0007669"/>
    <property type="project" value="InterPro"/>
</dbReference>
<feature type="domain" description="MADS-box" evidence="6">
    <location>
        <begin position="1"/>
        <end position="37"/>
    </location>
</feature>
<dbReference type="GO" id="GO:0003677">
    <property type="term" value="F:DNA binding"/>
    <property type="evidence" value="ECO:0007669"/>
    <property type="project" value="UniProtKB-KW"/>
</dbReference>
<evidence type="ECO:0000313" key="9">
    <source>
        <dbReference type="Proteomes" id="UP000541444"/>
    </source>
</evidence>
<evidence type="ECO:0000259" key="6">
    <source>
        <dbReference type="PROSITE" id="PS50066"/>
    </source>
</evidence>
<dbReference type="AlphaFoldDB" id="A0A7J7MXW4"/>
<dbReference type="EMBL" id="JACGCM010001188">
    <property type="protein sequence ID" value="KAF6159677.1"/>
    <property type="molecule type" value="Genomic_DNA"/>
</dbReference>
<evidence type="ECO:0000256" key="5">
    <source>
        <dbReference type="ARBA" id="ARBA00023242"/>
    </source>
</evidence>
<evidence type="ECO:0000256" key="1">
    <source>
        <dbReference type="ARBA" id="ARBA00004123"/>
    </source>
</evidence>
<organism evidence="8 9">
    <name type="scientific">Kingdonia uniflora</name>
    <dbReference type="NCBI Taxonomy" id="39325"/>
    <lineage>
        <taxon>Eukaryota</taxon>
        <taxon>Viridiplantae</taxon>
        <taxon>Streptophyta</taxon>
        <taxon>Embryophyta</taxon>
        <taxon>Tracheophyta</taxon>
        <taxon>Spermatophyta</taxon>
        <taxon>Magnoliopsida</taxon>
        <taxon>Ranunculales</taxon>
        <taxon>Circaeasteraceae</taxon>
        <taxon>Kingdonia</taxon>
    </lineage>
</organism>
<dbReference type="GO" id="GO:0003700">
    <property type="term" value="F:DNA-binding transcription factor activity"/>
    <property type="evidence" value="ECO:0007669"/>
    <property type="project" value="InterPro"/>
</dbReference>
<dbReference type="Proteomes" id="UP000541444">
    <property type="component" value="Unassembled WGS sequence"/>
</dbReference>
<evidence type="ECO:0000313" key="8">
    <source>
        <dbReference type="EMBL" id="KAF6159677.1"/>
    </source>
</evidence>
<dbReference type="InterPro" id="IPR036879">
    <property type="entry name" value="TF_MADSbox_sf"/>
</dbReference>
<dbReference type="OrthoDB" id="1898716at2759"/>
<keyword evidence="4" id="KW-0804">Transcription</keyword>
<dbReference type="SUPFAM" id="SSF55455">
    <property type="entry name" value="SRF-like"/>
    <property type="match status" value="1"/>
</dbReference>
<keyword evidence="9" id="KW-1185">Reference proteome</keyword>
<dbReference type="GO" id="GO:0005634">
    <property type="term" value="C:nucleus"/>
    <property type="evidence" value="ECO:0007669"/>
    <property type="project" value="UniProtKB-SubCell"/>
</dbReference>
<dbReference type="InterPro" id="IPR050142">
    <property type="entry name" value="MADS-box/MEF2_TF"/>
</dbReference>
<evidence type="ECO:0000256" key="4">
    <source>
        <dbReference type="ARBA" id="ARBA00023163"/>
    </source>
</evidence>
<feature type="domain" description="K-box" evidence="7">
    <location>
        <begin position="69"/>
        <end position="159"/>
    </location>
</feature>
<name>A0A7J7MXW4_9MAGN</name>
<dbReference type="InterPro" id="IPR002487">
    <property type="entry name" value="TF_Kbox"/>
</dbReference>
<keyword evidence="5" id="KW-0539">Nucleus</keyword>
<gene>
    <name evidence="8" type="ORF">GIB67_029935</name>
</gene>
<keyword evidence="2" id="KW-0805">Transcription regulation</keyword>
<comment type="subcellular location">
    <subcellularLocation>
        <location evidence="1">Nucleus</location>
    </subcellularLocation>
</comment>
<keyword evidence="3" id="KW-0238">DNA-binding</keyword>
<accession>A0A7J7MXW4</accession>
<reference evidence="8 9" key="1">
    <citation type="journal article" date="2020" name="IScience">
        <title>Genome Sequencing of the Endangered Kingdonia uniflora (Circaeasteraceae, Ranunculales) Reveals Potential Mechanisms of Evolutionary Specialization.</title>
        <authorList>
            <person name="Sun Y."/>
            <person name="Deng T."/>
            <person name="Zhang A."/>
            <person name="Moore M.J."/>
            <person name="Landis J.B."/>
            <person name="Lin N."/>
            <person name="Zhang H."/>
            <person name="Zhang X."/>
            <person name="Huang J."/>
            <person name="Zhang X."/>
            <person name="Sun H."/>
            <person name="Wang H."/>
        </authorList>
    </citation>
    <scope>NUCLEOTIDE SEQUENCE [LARGE SCALE GENOMIC DNA]</scope>
    <source>
        <strain evidence="8">TB1705</strain>
        <tissue evidence="8">Leaf</tissue>
    </source>
</reference>
<evidence type="ECO:0000256" key="3">
    <source>
        <dbReference type="ARBA" id="ARBA00023125"/>
    </source>
</evidence>
<comment type="caution">
    <text evidence="8">The sequence shown here is derived from an EMBL/GenBank/DDBJ whole genome shotgun (WGS) entry which is preliminary data.</text>
</comment>